<dbReference type="InterPro" id="IPR000922">
    <property type="entry name" value="Lectin_gal-bd_dom"/>
</dbReference>
<evidence type="ECO:0000313" key="3">
    <source>
        <dbReference type="EMBL" id="EDO33863.1"/>
    </source>
</evidence>
<keyword evidence="1" id="KW-0732">Signal</keyword>
<dbReference type="InParanoid" id="A7SR03"/>
<feature type="domain" description="SUEL-type lectin" evidence="2">
    <location>
        <begin position="76"/>
        <end position="165"/>
    </location>
</feature>
<dbReference type="Gene3D" id="2.60.120.740">
    <property type="match status" value="1"/>
</dbReference>
<dbReference type="HOGENOM" id="CLU_1035476_0_0_1"/>
<gene>
    <name evidence="3" type="ORF">NEMVEDRAFT_v1g216054</name>
</gene>
<sequence>MRKTANFIILFVALASSFTEPQAVTLYGLKTRSDYMLLKCNRLTKLTKVSFYESNNTGNLSPQDFPKFENMQAKFICDNSVLNLSCDASSVIDVKSVYYGRASSVICAKGRNADQGCDLVDQKKRVRQKCNNSQTCTINPPFSDFFGYDQCPTIDKYINIIYGCVSNPDVEFPKSTLPTTMPSTPSPTIPNITSATPNATQATNTQVPRKPFLTEAMRTEDTGTPKAVPTFNPDAPGLGFLFKNGSRGSLGKRWLEVLFVVLLSAFALL</sequence>
<protein>
    <recommendedName>
        <fullName evidence="2">SUEL-type lectin domain-containing protein</fullName>
    </recommendedName>
</protein>
<evidence type="ECO:0000313" key="4">
    <source>
        <dbReference type="Proteomes" id="UP000001593"/>
    </source>
</evidence>
<evidence type="ECO:0000259" key="2">
    <source>
        <dbReference type="PROSITE" id="PS50228"/>
    </source>
</evidence>
<dbReference type="PROSITE" id="PS50228">
    <property type="entry name" value="SUEL_LECTIN"/>
    <property type="match status" value="1"/>
</dbReference>
<feature type="chain" id="PRO_5002712221" description="SUEL-type lectin domain-containing protein" evidence="1">
    <location>
        <begin position="24"/>
        <end position="269"/>
    </location>
</feature>
<reference evidence="3 4" key="1">
    <citation type="journal article" date="2007" name="Science">
        <title>Sea anemone genome reveals ancestral eumetazoan gene repertoire and genomic organization.</title>
        <authorList>
            <person name="Putnam N.H."/>
            <person name="Srivastava M."/>
            <person name="Hellsten U."/>
            <person name="Dirks B."/>
            <person name="Chapman J."/>
            <person name="Salamov A."/>
            <person name="Terry A."/>
            <person name="Shapiro H."/>
            <person name="Lindquist E."/>
            <person name="Kapitonov V.V."/>
            <person name="Jurka J."/>
            <person name="Genikhovich G."/>
            <person name="Grigoriev I.V."/>
            <person name="Lucas S.M."/>
            <person name="Steele R.E."/>
            <person name="Finnerty J.R."/>
            <person name="Technau U."/>
            <person name="Martindale M.Q."/>
            <person name="Rokhsar D.S."/>
        </authorList>
    </citation>
    <scope>NUCLEOTIDE SEQUENCE [LARGE SCALE GENOMIC DNA]</scope>
    <source>
        <strain evidence="4">CH2 X CH6</strain>
    </source>
</reference>
<dbReference type="EMBL" id="DS469753">
    <property type="protein sequence ID" value="EDO33863.1"/>
    <property type="molecule type" value="Genomic_DNA"/>
</dbReference>
<dbReference type="InterPro" id="IPR043159">
    <property type="entry name" value="Lectin_gal-bd_sf"/>
</dbReference>
<organism evidence="3 4">
    <name type="scientific">Nematostella vectensis</name>
    <name type="common">Starlet sea anemone</name>
    <dbReference type="NCBI Taxonomy" id="45351"/>
    <lineage>
        <taxon>Eukaryota</taxon>
        <taxon>Metazoa</taxon>
        <taxon>Cnidaria</taxon>
        <taxon>Anthozoa</taxon>
        <taxon>Hexacorallia</taxon>
        <taxon>Actiniaria</taxon>
        <taxon>Edwardsiidae</taxon>
        <taxon>Nematostella</taxon>
    </lineage>
</organism>
<dbReference type="CDD" id="cd22823">
    <property type="entry name" value="Gal_Rha_Lectin"/>
    <property type="match status" value="1"/>
</dbReference>
<dbReference type="STRING" id="45351.A7SR03"/>
<evidence type="ECO:0000256" key="1">
    <source>
        <dbReference type="SAM" id="SignalP"/>
    </source>
</evidence>
<accession>A7SR03</accession>
<dbReference type="GO" id="GO:0030246">
    <property type="term" value="F:carbohydrate binding"/>
    <property type="evidence" value="ECO:0007669"/>
    <property type="project" value="InterPro"/>
</dbReference>
<dbReference type="Pfam" id="PF02140">
    <property type="entry name" value="SUEL_Lectin"/>
    <property type="match status" value="1"/>
</dbReference>
<feature type="signal peptide" evidence="1">
    <location>
        <begin position="1"/>
        <end position="23"/>
    </location>
</feature>
<proteinExistence type="predicted"/>
<dbReference type="AlphaFoldDB" id="A7SR03"/>
<keyword evidence="4" id="KW-1185">Reference proteome</keyword>
<dbReference type="Proteomes" id="UP000001593">
    <property type="component" value="Unassembled WGS sequence"/>
</dbReference>
<dbReference type="PANTHER" id="PTHR46780">
    <property type="entry name" value="PROTEIN EVA-1"/>
    <property type="match status" value="1"/>
</dbReference>
<name>A7SR03_NEMVE</name>